<evidence type="ECO:0000313" key="10">
    <source>
        <dbReference type="EMBL" id="KAK4255575.1"/>
    </source>
</evidence>
<dbReference type="GO" id="GO:0098552">
    <property type="term" value="C:side of membrane"/>
    <property type="evidence" value="ECO:0007669"/>
    <property type="project" value="UniProtKB-KW"/>
</dbReference>
<evidence type="ECO:0000256" key="5">
    <source>
        <dbReference type="ARBA" id="ARBA00023136"/>
    </source>
</evidence>
<keyword evidence="8" id="KW-0449">Lipoprotein</keyword>
<comment type="subcellular location">
    <subcellularLocation>
        <location evidence="1">Cell membrane</location>
        <topology evidence="1">Lipid-anchor</topology>
        <topology evidence="1">GPI-anchor</topology>
    </subcellularLocation>
</comment>
<organism evidence="10 11">
    <name type="scientific">Acacia crassicarpa</name>
    <name type="common">northern wattle</name>
    <dbReference type="NCBI Taxonomy" id="499986"/>
    <lineage>
        <taxon>Eukaryota</taxon>
        <taxon>Viridiplantae</taxon>
        <taxon>Streptophyta</taxon>
        <taxon>Embryophyta</taxon>
        <taxon>Tracheophyta</taxon>
        <taxon>Spermatophyta</taxon>
        <taxon>Magnoliopsida</taxon>
        <taxon>eudicotyledons</taxon>
        <taxon>Gunneridae</taxon>
        <taxon>Pentapetalae</taxon>
        <taxon>rosids</taxon>
        <taxon>fabids</taxon>
        <taxon>Fabales</taxon>
        <taxon>Fabaceae</taxon>
        <taxon>Caesalpinioideae</taxon>
        <taxon>mimosoid clade</taxon>
        <taxon>Acacieae</taxon>
        <taxon>Acacia</taxon>
    </lineage>
</organism>
<dbReference type="FunFam" id="1.20.58.1040:FF:000001">
    <property type="entry name" value="Glucan endo-1,3-beta-glucosidase 4"/>
    <property type="match status" value="1"/>
</dbReference>
<dbReference type="Pfam" id="PF07983">
    <property type="entry name" value="X8"/>
    <property type="match status" value="1"/>
</dbReference>
<keyword evidence="2" id="KW-1003">Cell membrane</keyword>
<sequence>MAFRPPFSDADVGQSLKAQGDDVPPQALWCVAKNNAEDAALQAALDWACGAGGADCGPIQQGGPCYDPSSVLNTASYAFNYYFLKHGLSDESCNFDNNAAITSLNPSHDSCKFPSSLTVSNGSFMGTASSSMGLGPSEEISGCSEVSWGWRWLWPVITTIWLIMVSHSVSG</sequence>
<evidence type="ECO:0000259" key="9">
    <source>
        <dbReference type="SMART" id="SM00768"/>
    </source>
</evidence>
<keyword evidence="5" id="KW-0472">Membrane</keyword>
<protein>
    <recommendedName>
        <fullName evidence="9">X8 domain-containing protein</fullName>
    </recommendedName>
</protein>
<keyword evidence="4" id="KW-0732">Signal</keyword>
<comment type="caution">
    <text evidence="10">The sequence shown here is derived from an EMBL/GenBank/DDBJ whole genome shotgun (WGS) entry which is preliminary data.</text>
</comment>
<keyword evidence="6" id="KW-1015">Disulfide bond</keyword>
<dbReference type="InterPro" id="IPR044788">
    <property type="entry name" value="X8_dom_prot"/>
</dbReference>
<dbReference type="EMBL" id="JAWXYG010000013">
    <property type="protein sequence ID" value="KAK4255575.1"/>
    <property type="molecule type" value="Genomic_DNA"/>
</dbReference>
<evidence type="ECO:0000256" key="4">
    <source>
        <dbReference type="ARBA" id="ARBA00022729"/>
    </source>
</evidence>
<keyword evidence="7" id="KW-0325">Glycoprotein</keyword>
<feature type="domain" description="X8" evidence="9">
    <location>
        <begin position="28"/>
        <end position="113"/>
    </location>
</feature>
<dbReference type="AlphaFoldDB" id="A0AAE1JQ18"/>
<evidence type="ECO:0000256" key="1">
    <source>
        <dbReference type="ARBA" id="ARBA00004609"/>
    </source>
</evidence>
<dbReference type="GO" id="GO:0009506">
    <property type="term" value="C:plasmodesma"/>
    <property type="evidence" value="ECO:0007669"/>
    <property type="project" value="UniProtKB-ARBA"/>
</dbReference>
<dbReference type="PANTHER" id="PTHR31044:SF33">
    <property type="entry name" value="PLASMODESMATA CALLOSE-BINDING PROTEIN 5"/>
    <property type="match status" value="1"/>
</dbReference>
<accession>A0AAE1JQ18</accession>
<proteinExistence type="predicted"/>
<evidence type="ECO:0000256" key="6">
    <source>
        <dbReference type="ARBA" id="ARBA00023157"/>
    </source>
</evidence>
<dbReference type="Proteomes" id="UP001293593">
    <property type="component" value="Unassembled WGS sequence"/>
</dbReference>
<dbReference type="InterPro" id="IPR012946">
    <property type="entry name" value="X8"/>
</dbReference>
<evidence type="ECO:0000256" key="8">
    <source>
        <dbReference type="ARBA" id="ARBA00023288"/>
    </source>
</evidence>
<dbReference type="SMART" id="SM00768">
    <property type="entry name" value="X8"/>
    <property type="match status" value="1"/>
</dbReference>
<evidence type="ECO:0000256" key="2">
    <source>
        <dbReference type="ARBA" id="ARBA00022475"/>
    </source>
</evidence>
<keyword evidence="3" id="KW-0336">GPI-anchor</keyword>
<evidence type="ECO:0000256" key="7">
    <source>
        <dbReference type="ARBA" id="ARBA00023180"/>
    </source>
</evidence>
<keyword evidence="11" id="KW-1185">Reference proteome</keyword>
<gene>
    <name evidence="10" type="ORF">QN277_008560</name>
</gene>
<evidence type="ECO:0000313" key="11">
    <source>
        <dbReference type="Proteomes" id="UP001293593"/>
    </source>
</evidence>
<dbReference type="Gene3D" id="1.20.58.1040">
    <property type="match status" value="1"/>
</dbReference>
<reference evidence="10" key="1">
    <citation type="submission" date="2023-10" db="EMBL/GenBank/DDBJ databases">
        <title>Chromosome-level genome of the transformable northern wattle, Acacia crassicarpa.</title>
        <authorList>
            <person name="Massaro I."/>
            <person name="Sinha N.R."/>
            <person name="Poethig S."/>
            <person name="Leichty A.R."/>
        </authorList>
    </citation>
    <scope>NUCLEOTIDE SEQUENCE</scope>
    <source>
        <strain evidence="10">Acra3RX</strain>
        <tissue evidence="10">Leaf</tissue>
    </source>
</reference>
<dbReference type="PANTHER" id="PTHR31044">
    <property type="entry name" value="BETA-1,3 GLUCANASE"/>
    <property type="match status" value="1"/>
</dbReference>
<dbReference type="GO" id="GO:0005886">
    <property type="term" value="C:plasma membrane"/>
    <property type="evidence" value="ECO:0007669"/>
    <property type="project" value="UniProtKB-SubCell"/>
</dbReference>
<name>A0AAE1JQ18_9FABA</name>
<evidence type="ECO:0000256" key="3">
    <source>
        <dbReference type="ARBA" id="ARBA00022622"/>
    </source>
</evidence>